<reference evidence="1" key="1">
    <citation type="journal article" date="2014" name="Front. Microbiol.">
        <title>High frequency of phylogenetically diverse reductive dehalogenase-homologous genes in deep subseafloor sedimentary metagenomes.</title>
        <authorList>
            <person name="Kawai M."/>
            <person name="Futagami T."/>
            <person name="Toyoda A."/>
            <person name="Takaki Y."/>
            <person name="Nishi S."/>
            <person name="Hori S."/>
            <person name="Arai W."/>
            <person name="Tsubouchi T."/>
            <person name="Morono Y."/>
            <person name="Uchiyama I."/>
            <person name="Ito T."/>
            <person name="Fujiyama A."/>
            <person name="Inagaki F."/>
            <person name="Takami H."/>
        </authorList>
    </citation>
    <scope>NUCLEOTIDE SEQUENCE</scope>
    <source>
        <strain evidence="1">Expedition CK06-06</strain>
    </source>
</reference>
<sequence>MTTYKFTAKMSRAGRSRIIIIPVSTVRLMLAEKGEFQDKDVRVEVTL</sequence>
<protein>
    <submittedName>
        <fullName evidence="1">Uncharacterized protein</fullName>
    </submittedName>
</protein>
<comment type="caution">
    <text evidence="1">The sequence shown here is derived from an EMBL/GenBank/DDBJ whole genome shotgun (WGS) entry which is preliminary data.</text>
</comment>
<evidence type="ECO:0000313" key="1">
    <source>
        <dbReference type="EMBL" id="GAG85823.1"/>
    </source>
</evidence>
<name>X1BP24_9ZZZZ</name>
<accession>X1BP24</accession>
<dbReference type="AlphaFoldDB" id="X1BP24"/>
<organism evidence="1">
    <name type="scientific">marine sediment metagenome</name>
    <dbReference type="NCBI Taxonomy" id="412755"/>
    <lineage>
        <taxon>unclassified sequences</taxon>
        <taxon>metagenomes</taxon>
        <taxon>ecological metagenomes</taxon>
    </lineage>
</organism>
<dbReference type="EMBL" id="BART01018094">
    <property type="protein sequence ID" value="GAG85823.1"/>
    <property type="molecule type" value="Genomic_DNA"/>
</dbReference>
<gene>
    <name evidence="1" type="ORF">S01H4_34216</name>
</gene>
<proteinExistence type="predicted"/>